<keyword evidence="3" id="KW-1185">Reference proteome</keyword>
<dbReference type="Proteomes" id="UP000238882">
    <property type="component" value="Unassembled WGS sequence"/>
</dbReference>
<name>A0A2S7WQ49_9FLAO</name>
<dbReference type="InterPro" id="IPR002035">
    <property type="entry name" value="VWF_A"/>
</dbReference>
<dbReference type="OrthoDB" id="5827268at2"/>
<evidence type="ECO:0000313" key="2">
    <source>
        <dbReference type="EMBL" id="PQJ79442.1"/>
    </source>
</evidence>
<organism evidence="2 3">
    <name type="scientific">Polaribacter porphyrae</name>
    <dbReference type="NCBI Taxonomy" id="1137780"/>
    <lineage>
        <taxon>Bacteria</taxon>
        <taxon>Pseudomonadati</taxon>
        <taxon>Bacteroidota</taxon>
        <taxon>Flavobacteriia</taxon>
        <taxon>Flavobacteriales</taxon>
        <taxon>Flavobacteriaceae</taxon>
    </lineage>
</organism>
<dbReference type="RefSeq" id="WP_105016039.1">
    <property type="nucleotide sequence ID" value="NZ_MSCN01000001.1"/>
</dbReference>
<comment type="caution">
    <text evidence="2">The sequence shown here is derived from an EMBL/GenBank/DDBJ whole genome shotgun (WGS) entry which is preliminary data.</text>
</comment>
<evidence type="ECO:0000313" key="3">
    <source>
        <dbReference type="Proteomes" id="UP000238882"/>
    </source>
</evidence>
<dbReference type="Pfam" id="PF00092">
    <property type="entry name" value="VWA"/>
    <property type="match status" value="1"/>
</dbReference>
<protein>
    <recommendedName>
        <fullName evidence="1">VWFA domain-containing protein</fullName>
    </recommendedName>
</protein>
<dbReference type="InterPro" id="IPR036465">
    <property type="entry name" value="vWFA_dom_sf"/>
</dbReference>
<gene>
    <name evidence="2" type="ORF">BTO18_09775</name>
</gene>
<dbReference type="Gene3D" id="3.40.50.410">
    <property type="entry name" value="von Willebrand factor, type A domain"/>
    <property type="match status" value="1"/>
</dbReference>
<reference evidence="2 3" key="1">
    <citation type="submission" date="2016-12" db="EMBL/GenBank/DDBJ databases">
        <title>Trade-off between light-utilization and light-protection in marine flavobacteria.</title>
        <authorList>
            <person name="Kumagai Y."/>
            <person name="Yoshizawa S."/>
            <person name="Kogure K."/>
            <person name="Iwasaki W."/>
        </authorList>
    </citation>
    <scope>NUCLEOTIDE SEQUENCE [LARGE SCALE GENOMIC DNA]</scope>
    <source>
        <strain evidence="2 3">NBRC 108759</strain>
    </source>
</reference>
<evidence type="ECO:0000259" key="1">
    <source>
        <dbReference type="PROSITE" id="PS50234"/>
    </source>
</evidence>
<proteinExistence type="predicted"/>
<dbReference type="EMBL" id="MSCN01000001">
    <property type="protein sequence ID" value="PQJ79442.1"/>
    <property type="molecule type" value="Genomic_DNA"/>
</dbReference>
<accession>A0A2S7WQ49</accession>
<dbReference type="SUPFAM" id="SSF53300">
    <property type="entry name" value="vWA-like"/>
    <property type="match status" value="1"/>
</dbReference>
<feature type="domain" description="VWFA" evidence="1">
    <location>
        <begin position="37"/>
        <end position="225"/>
    </location>
</feature>
<sequence length="376" mass="42727">MKSIVLKVTLIVFVFATTFGFANHQPEKEIKKIQTIKVALLLDTSNSMDGLINQAKAQLWEIVNELSYAKYGIQKPNLEIALYEYGNSNLSAREGYIRQVLQFSNDLDEISEKLFSLTTNGGNEFCGQVIETSLKELSWGTNKEDLKLLFIAGNEPFTQGKINYKDAITDAKEKEVVINTIFCGNYSNGISGMWKDGADLGGGDYMTINQDKKVVHIITPYDDEIIILNKKLNATYIYYGNDGYSKFSNQNVQDANAMSLNKEVEVKRAVSKSSRLYSNSNWDLVDADKKGKMDYKNLKKKSLPKNLQNKSEAEIKAYVKLKAKERKIIQQKIKELDVKRRSFIAKKQKADSNKDVLNNVMIKAIKRQAKLKNYSW</sequence>
<dbReference type="PROSITE" id="PS50234">
    <property type="entry name" value="VWFA"/>
    <property type="match status" value="1"/>
</dbReference>
<dbReference type="AlphaFoldDB" id="A0A2S7WQ49"/>